<dbReference type="InterPro" id="IPR038144">
    <property type="entry name" value="IPI"/>
</dbReference>
<dbReference type="EMBL" id="BDCO01000002">
    <property type="protein sequence ID" value="GAT31950.1"/>
    <property type="molecule type" value="Genomic_DNA"/>
</dbReference>
<feature type="signal peptide" evidence="1">
    <location>
        <begin position="1"/>
        <end position="18"/>
    </location>
</feature>
<dbReference type="OrthoDB" id="190680at2"/>
<organism evidence="3 4">
    <name type="scientific">Terrimicrobium sacchariphilum</name>
    <dbReference type="NCBI Taxonomy" id="690879"/>
    <lineage>
        <taxon>Bacteria</taxon>
        <taxon>Pseudomonadati</taxon>
        <taxon>Verrucomicrobiota</taxon>
        <taxon>Terrimicrobiia</taxon>
        <taxon>Terrimicrobiales</taxon>
        <taxon>Terrimicrobiaceae</taxon>
        <taxon>Terrimicrobium</taxon>
    </lineage>
</organism>
<dbReference type="InterPro" id="IPR020481">
    <property type="entry name" value="Intracell_prot_inh_BsuPI"/>
</dbReference>
<evidence type="ECO:0000313" key="3">
    <source>
        <dbReference type="EMBL" id="GAT31950.1"/>
    </source>
</evidence>
<evidence type="ECO:0000313" key="4">
    <source>
        <dbReference type="Proteomes" id="UP000076023"/>
    </source>
</evidence>
<dbReference type="Proteomes" id="UP000076023">
    <property type="component" value="Unassembled WGS sequence"/>
</dbReference>
<name>A0A146G2S1_TERSA</name>
<evidence type="ECO:0000259" key="2">
    <source>
        <dbReference type="Pfam" id="PF12690"/>
    </source>
</evidence>
<sequence>MKRRYLALIAILPLAAQAQELNPAADKVAAEQAAAAFAVRPIDESSPFFVQRERAKFDLSQAGQARTADANVAVYPKVKNSENAASTMVTRFFTDMFSSIHIGRLRQEPTTETLTIEPKSFSVGDRRELDTTYVVRNNTNKLLRLDFTTSQRIEIITRDASGNVIDKWSDDRAFKPQEGIIIINPKERIQYNETVPTRDMKPAEPYTIQADVVGYPDYSANKVVTPSP</sequence>
<accession>A0A146G2S1</accession>
<keyword evidence="4" id="KW-1185">Reference proteome</keyword>
<comment type="caution">
    <text evidence="3">The sequence shown here is derived from an EMBL/GenBank/DDBJ whole genome shotgun (WGS) entry which is preliminary data.</text>
</comment>
<dbReference type="Pfam" id="PF12690">
    <property type="entry name" value="BsuPI"/>
    <property type="match status" value="1"/>
</dbReference>
<dbReference type="InParanoid" id="A0A146G2S1"/>
<reference evidence="4" key="1">
    <citation type="journal article" date="2017" name="Genome Announc.">
        <title>Draft Genome Sequence of Terrimicrobium sacchariphilum NM-5T, a Facultative Anaerobic Soil Bacterium of the Class Spartobacteria.</title>
        <authorList>
            <person name="Qiu Y.L."/>
            <person name="Tourlousse D.M."/>
            <person name="Matsuura N."/>
            <person name="Ohashi A."/>
            <person name="Sekiguchi Y."/>
        </authorList>
    </citation>
    <scope>NUCLEOTIDE SEQUENCE [LARGE SCALE GENOMIC DNA]</scope>
    <source>
        <strain evidence="4">NM-5</strain>
    </source>
</reference>
<evidence type="ECO:0000256" key="1">
    <source>
        <dbReference type="SAM" id="SignalP"/>
    </source>
</evidence>
<dbReference type="RefSeq" id="WP_075077815.1">
    <property type="nucleotide sequence ID" value="NZ_BDCO01000002.1"/>
</dbReference>
<protein>
    <submittedName>
        <fullName evidence="3">Intracellular proteinase inhibitor</fullName>
    </submittedName>
</protein>
<dbReference type="STRING" id="690879.TSACC_2345"/>
<keyword evidence="1" id="KW-0732">Signal</keyword>
<dbReference type="Gene3D" id="2.60.40.2360">
    <property type="entry name" value="Intracellular proteinase inhibitor BsuPI"/>
    <property type="match status" value="1"/>
</dbReference>
<feature type="domain" description="Intracellular proteinase inhibitor BsuPI" evidence="2">
    <location>
        <begin position="128"/>
        <end position="213"/>
    </location>
</feature>
<proteinExistence type="predicted"/>
<feature type="chain" id="PRO_5007524342" evidence="1">
    <location>
        <begin position="19"/>
        <end position="228"/>
    </location>
</feature>
<gene>
    <name evidence="3" type="ORF">TSACC_2345</name>
</gene>
<dbReference type="AlphaFoldDB" id="A0A146G2S1"/>